<reference evidence="1 2" key="1">
    <citation type="journal article" date="2008" name="Proc. Natl. Acad. Sci. U.S.A.">
        <title>The genome of Clostridium kluyveri, a strict anaerobe with unique metabolic features.</title>
        <authorList>
            <person name="Seedorf H."/>
            <person name="Fricke W.F."/>
            <person name="Veith B."/>
            <person name="Brueggemann H."/>
            <person name="Liesegang H."/>
            <person name="Strittmatter A."/>
            <person name="Miethke M."/>
            <person name="Buckel W."/>
            <person name="Hinderberger J."/>
            <person name="Li F."/>
            <person name="Hagemeier C."/>
            <person name="Thauer R.K."/>
            <person name="Gottschalk G."/>
        </authorList>
    </citation>
    <scope>NUCLEOTIDE SEQUENCE [LARGE SCALE GENOMIC DNA]</scope>
    <source>
        <strain evidence="2">ATCC 8527 / DSM 555 / NCIMB 10680</strain>
    </source>
</reference>
<name>A5N1W6_CLOK5</name>
<accession>A5N1W6</accession>
<dbReference type="KEGG" id="ckl:CKL_3104"/>
<evidence type="ECO:0000313" key="2">
    <source>
        <dbReference type="Proteomes" id="UP000002411"/>
    </source>
</evidence>
<protein>
    <submittedName>
        <fullName evidence="1">Predicted preprotein translocase subunit</fullName>
    </submittedName>
</protein>
<dbReference type="Proteomes" id="UP000002411">
    <property type="component" value="Chromosome"/>
</dbReference>
<gene>
    <name evidence="1" type="ordered locus">CKL_3104</name>
</gene>
<dbReference type="HOGENOM" id="CLU_2933136_0_0_9"/>
<proteinExistence type="predicted"/>
<dbReference type="AlphaFoldDB" id="A5N1W6"/>
<sequence length="60" mass="7314">MNKSKLRVPLGVLFCSFLISLQKNTKIHCIKILQYLTKLPFYRFQRMRQIRKWIESTKKV</sequence>
<evidence type="ECO:0000313" key="1">
    <source>
        <dbReference type="EMBL" id="EDK35112.1"/>
    </source>
</evidence>
<dbReference type="EMBL" id="CP000673">
    <property type="protein sequence ID" value="EDK35112.1"/>
    <property type="molecule type" value="Genomic_DNA"/>
</dbReference>
<dbReference type="STRING" id="431943.CKL_3104"/>
<organism evidence="1 2">
    <name type="scientific">Clostridium kluyveri (strain ATCC 8527 / DSM 555 / NBRC 12016 / NCIMB 10680 / K1)</name>
    <dbReference type="NCBI Taxonomy" id="431943"/>
    <lineage>
        <taxon>Bacteria</taxon>
        <taxon>Bacillati</taxon>
        <taxon>Bacillota</taxon>
        <taxon>Clostridia</taxon>
        <taxon>Eubacteriales</taxon>
        <taxon>Clostridiaceae</taxon>
        <taxon>Clostridium</taxon>
    </lineage>
</organism>
<keyword evidence="2" id="KW-1185">Reference proteome</keyword>